<name>A0A9Q1F871_SYNKA</name>
<evidence type="ECO:0000256" key="1">
    <source>
        <dbReference type="SAM" id="MobiDB-lite"/>
    </source>
</evidence>
<evidence type="ECO:0000313" key="3">
    <source>
        <dbReference type="Proteomes" id="UP001152622"/>
    </source>
</evidence>
<keyword evidence="3" id="KW-1185">Reference proteome</keyword>
<dbReference type="EMBL" id="JAINUF010000008">
    <property type="protein sequence ID" value="KAJ8352731.1"/>
    <property type="molecule type" value="Genomic_DNA"/>
</dbReference>
<dbReference type="AlphaFoldDB" id="A0A9Q1F871"/>
<reference evidence="2" key="1">
    <citation type="journal article" date="2023" name="Science">
        <title>Genome structures resolve the early diversification of teleost fishes.</title>
        <authorList>
            <person name="Parey E."/>
            <person name="Louis A."/>
            <person name="Montfort J."/>
            <person name="Bouchez O."/>
            <person name="Roques C."/>
            <person name="Iampietro C."/>
            <person name="Lluch J."/>
            <person name="Castinel A."/>
            <person name="Donnadieu C."/>
            <person name="Desvignes T."/>
            <person name="Floi Bucao C."/>
            <person name="Jouanno E."/>
            <person name="Wen M."/>
            <person name="Mejri S."/>
            <person name="Dirks R."/>
            <person name="Jansen H."/>
            <person name="Henkel C."/>
            <person name="Chen W.J."/>
            <person name="Zahm M."/>
            <person name="Cabau C."/>
            <person name="Klopp C."/>
            <person name="Thompson A.W."/>
            <person name="Robinson-Rechavi M."/>
            <person name="Braasch I."/>
            <person name="Lecointre G."/>
            <person name="Bobe J."/>
            <person name="Postlethwait J.H."/>
            <person name="Berthelot C."/>
            <person name="Roest Crollius H."/>
            <person name="Guiguen Y."/>
        </authorList>
    </citation>
    <scope>NUCLEOTIDE SEQUENCE</scope>
    <source>
        <strain evidence="2">WJC10195</strain>
    </source>
</reference>
<dbReference type="Proteomes" id="UP001152622">
    <property type="component" value="Chromosome 8"/>
</dbReference>
<protein>
    <submittedName>
        <fullName evidence="2">Uncharacterized protein</fullName>
    </submittedName>
</protein>
<evidence type="ECO:0000313" key="2">
    <source>
        <dbReference type="EMBL" id="KAJ8352731.1"/>
    </source>
</evidence>
<sequence>MLTDTGPQTVFTTARPPRLTAVLSTRRSEVRTRFPPHRFLLLFILKGLTFRPRQHQSQRVFTAKLNVQLVYRVKENRLAAVPDEVMFPIFISHFSHTAPPPRESVTYMAGGRQGGTGRCRPLSANKKLANQKDSWVHTA</sequence>
<organism evidence="2 3">
    <name type="scientific">Synaphobranchus kaupii</name>
    <name type="common">Kaup's arrowtooth eel</name>
    <dbReference type="NCBI Taxonomy" id="118154"/>
    <lineage>
        <taxon>Eukaryota</taxon>
        <taxon>Metazoa</taxon>
        <taxon>Chordata</taxon>
        <taxon>Craniata</taxon>
        <taxon>Vertebrata</taxon>
        <taxon>Euteleostomi</taxon>
        <taxon>Actinopterygii</taxon>
        <taxon>Neopterygii</taxon>
        <taxon>Teleostei</taxon>
        <taxon>Anguilliformes</taxon>
        <taxon>Synaphobranchidae</taxon>
        <taxon>Synaphobranchus</taxon>
    </lineage>
</organism>
<proteinExistence type="predicted"/>
<gene>
    <name evidence="2" type="ORF">SKAU_G00242070</name>
</gene>
<comment type="caution">
    <text evidence="2">The sequence shown here is derived from an EMBL/GenBank/DDBJ whole genome shotgun (WGS) entry which is preliminary data.</text>
</comment>
<accession>A0A9Q1F871</accession>
<feature type="region of interest" description="Disordered" evidence="1">
    <location>
        <begin position="112"/>
        <end position="139"/>
    </location>
</feature>